<evidence type="ECO:0000313" key="1">
    <source>
        <dbReference type="EMBL" id="EHM53652.1"/>
    </source>
</evidence>
<name>G9YN26_FLAPL</name>
<reference evidence="1 2" key="1">
    <citation type="submission" date="2011-08" db="EMBL/GenBank/DDBJ databases">
        <authorList>
            <person name="Weinstock G."/>
            <person name="Sodergren E."/>
            <person name="Clifton S."/>
            <person name="Fulton L."/>
            <person name="Fulton B."/>
            <person name="Courtney L."/>
            <person name="Fronick C."/>
            <person name="Harrison M."/>
            <person name="Strong C."/>
            <person name="Farmer C."/>
            <person name="Delahaunty K."/>
            <person name="Markovic C."/>
            <person name="Hall O."/>
            <person name="Minx P."/>
            <person name="Tomlinson C."/>
            <person name="Mitreva M."/>
            <person name="Hou S."/>
            <person name="Chen J."/>
            <person name="Wollam A."/>
            <person name="Pepin K.H."/>
            <person name="Johnson M."/>
            <person name="Bhonagiri V."/>
            <person name="Zhang X."/>
            <person name="Suruliraj S."/>
            <person name="Warren W."/>
            <person name="Chinwalla A."/>
            <person name="Mardis E.R."/>
            <person name="Wilson R.K."/>
        </authorList>
    </citation>
    <scope>NUCLEOTIDE SEQUENCE [LARGE SCALE GENOMIC DNA]</scope>
    <source>
        <strain evidence="1 2">ATCC 29863</strain>
    </source>
</reference>
<comment type="caution">
    <text evidence="1">The sequence shown here is derived from an EMBL/GenBank/DDBJ whole genome shotgun (WGS) entry which is preliminary data.</text>
</comment>
<dbReference type="HOGENOM" id="CLU_3025636_0_0_9"/>
<accession>G9YN26</accession>
<gene>
    <name evidence="1" type="ORF">HMPREF0372_00897</name>
</gene>
<sequence length="55" mass="6150">MVGLHPYNKSPYFMPPCSAFFVVAIKQDSSFSGPLHVHRPPNELFGWAGTFLAVR</sequence>
<organism evidence="1 2">
    <name type="scientific">Flavonifractor plautii ATCC 29863</name>
    <dbReference type="NCBI Taxonomy" id="411475"/>
    <lineage>
        <taxon>Bacteria</taxon>
        <taxon>Bacillati</taxon>
        <taxon>Bacillota</taxon>
        <taxon>Clostridia</taxon>
        <taxon>Eubacteriales</taxon>
        <taxon>Oscillospiraceae</taxon>
        <taxon>Flavonifractor</taxon>
    </lineage>
</organism>
<dbReference type="EMBL" id="AGCK01000060">
    <property type="protein sequence ID" value="EHM53652.1"/>
    <property type="molecule type" value="Genomic_DNA"/>
</dbReference>
<proteinExistence type="predicted"/>
<dbReference type="AlphaFoldDB" id="G9YN26"/>
<dbReference type="Proteomes" id="UP000004459">
    <property type="component" value="Unassembled WGS sequence"/>
</dbReference>
<protein>
    <submittedName>
        <fullName evidence="1">Uncharacterized protein</fullName>
    </submittedName>
</protein>
<evidence type="ECO:0000313" key="2">
    <source>
        <dbReference type="Proteomes" id="UP000004459"/>
    </source>
</evidence>